<dbReference type="EMBL" id="FZNV01000003">
    <property type="protein sequence ID" value="SNR61241.1"/>
    <property type="molecule type" value="Genomic_DNA"/>
</dbReference>
<dbReference type="Proteomes" id="UP000198337">
    <property type="component" value="Unassembled WGS sequence"/>
</dbReference>
<evidence type="ECO:0000313" key="1">
    <source>
        <dbReference type="EMBL" id="SNR61241.1"/>
    </source>
</evidence>
<dbReference type="InterPro" id="IPR011990">
    <property type="entry name" value="TPR-like_helical_dom_sf"/>
</dbReference>
<dbReference type="SUPFAM" id="SSF48452">
    <property type="entry name" value="TPR-like"/>
    <property type="match status" value="1"/>
</dbReference>
<comment type="caution">
    <text evidence="1">The sequence shown here is derived from an EMBL/GenBank/DDBJ whole genome shotgun (WGS) entry which is preliminary data.</text>
</comment>
<dbReference type="Gene3D" id="1.25.40.10">
    <property type="entry name" value="Tetratricopeptide repeat domain"/>
    <property type="match status" value="1"/>
</dbReference>
<name>A0ABY1SJ57_9FLAO</name>
<evidence type="ECO:0008006" key="3">
    <source>
        <dbReference type="Google" id="ProtNLM"/>
    </source>
</evidence>
<evidence type="ECO:0000313" key="2">
    <source>
        <dbReference type="Proteomes" id="UP000198337"/>
    </source>
</evidence>
<gene>
    <name evidence="1" type="ORF">SAMN04488009_2823</name>
</gene>
<protein>
    <recommendedName>
        <fullName evidence="3">Tetratricopeptide repeat-containing protein</fullName>
    </recommendedName>
</protein>
<organism evidence="1 2">
    <name type="scientific">Maribacter sedimenticola</name>
    <dbReference type="NCBI Taxonomy" id="228956"/>
    <lineage>
        <taxon>Bacteria</taxon>
        <taxon>Pseudomonadati</taxon>
        <taxon>Bacteroidota</taxon>
        <taxon>Flavobacteriia</taxon>
        <taxon>Flavobacteriales</taxon>
        <taxon>Flavobacteriaceae</taxon>
        <taxon>Maribacter</taxon>
    </lineage>
</organism>
<proteinExistence type="predicted"/>
<reference evidence="1 2" key="1">
    <citation type="submission" date="2017-06" db="EMBL/GenBank/DDBJ databases">
        <authorList>
            <person name="Varghese N."/>
            <person name="Submissions S."/>
        </authorList>
    </citation>
    <scope>NUCLEOTIDE SEQUENCE [LARGE SCALE GENOMIC DNA]</scope>
    <source>
        <strain evidence="1 2">DSM 19840</strain>
    </source>
</reference>
<sequence>MTKYSIALNSTSLNQKLFIVIFLVSISNLYCKNSLEGKWFCHKVVYQDGKDLEVNHPLFASFLSYEFTSGKAYISINYEEKGVPSKYTVLNSELHIGFRKFSFSFDNKFLVLKEHGDELSYYFLRKSDFLIENNLYQETYFIKGNDTIFHRSFSLNPEFYYETSFSNYLRKSISNYSKTSAQRHQFKGSFVLTRNNEILDIMVEQGINKSFDKSFRKVVQDSEKYWKNSTGKDILIVQKFNFFEQGKYFIKKENWDFYHHVKKADDYYKTLDFISAIDFYEQALDIAISENEFTHIMLRDMSRNLGISYLATGKIEKACESFRIVGDEHDFNFRNFLLKFCK</sequence>
<keyword evidence="2" id="KW-1185">Reference proteome</keyword>
<accession>A0ABY1SJ57</accession>